<organism evidence="2 3">
    <name type="scientific">Paraferrimonas haliotis</name>
    <dbReference type="NCBI Taxonomy" id="2013866"/>
    <lineage>
        <taxon>Bacteria</taxon>
        <taxon>Pseudomonadati</taxon>
        <taxon>Pseudomonadota</taxon>
        <taxon>Gammaproteobacteria</taxon>
        <taxon>Alteromonadales</taxon>
        <taxon>Ferrimonadaceae</taxon>
        <taxon>Paraferrimonas</taxon>
    </lineage>
</organism>
<dbReference type="Proteomes" id="UP001157439">
    <property type="component" value="Unassembled WGS sequence"/>
</dbReference>
<evidence type="ECO:0000313" key="3">
    <source>
        <dbReference type="Proteomes" id="UP001157439"/>
    </source>
</evidence>
<dbReference type="RefSeq" id="WP_095499848.1">
    <property type="nucleotide sequence ID" value="NZ_BSPO01000002.1"/>
</dbReference>
<proteinExistence type="predicted"/>
<dbReference type="EMBL" id="BSPO01000002">
    <property type="protein sequence ID" value="GLS83329.1"/>
    <property type="molecule type" value="Genomic_DNA"/>
</dbReference>
<dbReference type="Gene3D" id="3.30.1150.10">
    <property type="match status" value="1"/>
</dbReference>
<evidence type="ECO:0000259" key="1">
    <source>
        <dbReference type="Pfam" id="PF03544"/>
    </source>
</evidence>
<dbReference type="GO" id="GO:0055085">
    <property type="term" value="P:transmembrane transport"/>
    <property type="evidence" value="ECO:0007669"/>
    <property type="project" value="InterPro"/>
</dbReference>
<sequence>MDGIKTKAPYYKGLLALLATVFISGCESTPKPNELEDNYPDVTIAPALLAQKDFQRVVRHPPRYPRAMAESGTMGCASVELVLSPDYRLLQLRVIEQSTPEFGQAAYDSVRRWHWGSVTEGLLSETTKTVTRMNFCLEDGSGRCPQAISDNCPGSDVLNSIGYKIRG</sequence>
<evidence type="ECO:0000313" key="2">
    <source>
        <dbReference type="EMBL" id="GLS83329.1"/>
    </source>
</evidence>
<name>A0AA37WXD2_9GAMM</name>
<comment type="caution">
    <text evidence="2">The sequence shown here is derived from an EMBL/GenBank/DDBJ whole genome shotgun (WGS) entry which is preliminary data.</text>
</comment>
<reference evidence="2 3" key="1">
    <citation type="journal article" date="2014" name="Int. J. Syst. Evol. Microbiol.">
        <title>Complete genome sequence of Corynebacterium casei LMG S-19264T (=DSM 44701T), isolated from a smear-ripened cheese.</title>
        <authorList>
            <consortium name="US DOE Joint Genome Institute (JGI-PGF)"/>
            <person name="Walter F."/>
            <person name="Albersmeier A."/>
            <person name="Kalinowski J."/>
            <person name="Ruckert C."/>
        </authorList>
    </citation>
    <scope>NUCLEOTIDE SEQUENCE [LARGE SCALE GENOMIC DNA]</scope>
    <source>
        <strain evidence="2 3">NBRC 112785</strain>
    </source>
</reference>
<dbReference type="Pfam" id="PF03544">
    <property type="entry name" value="TonB_C"/>
    <property type="match status" value="1"/>
</dbReference>
<keyword evidence="3" id="KW-1185">Reference proteome</keyword>
<protein>
    <recommendedName>
        <fullName evidence="1">TonB C-terminal domain-containing protein</fullName>
    </recommendedName>
</protein>
<dbReference type="InterPro" id="IPR037682">
    <property type="entry name" value="TonB_C"/>
</dbReference>
<gene>
    <name evidence="2" type="ORF">GCM10007894_13060</name>
</gene>
<dbReference type="PROSITE" id="PS51257">
    <property type="entry name" value="PROKAR_LIPOPROTEIN"/>
    <property type="match status" value="1"/>
</dbReference>
<accession>A0AA37WXD2</accession>
<dbReference type="AlphaFoldDB" id="A0AA37WXD2"/>
<feature type="domain" description="TonB C-terminal" evidence="1">
    <location>
        <begin position="61"/>
        <end position="135"/>
    </location>
</feature>
<dbReference type="SUPFAM" id="SSF74653">
    <property type="entry name" value="TolA/TonB C-terminal domain"/>
    <property type="match status" value="1"/>
</dbReference>